<sequence>MAGSSRFEKKSQDCLRIVMIGKTGSGKSATANTILGKEHFHSKPSSGSVTVDCKKVTGEIDGRSVAVVDTPGLYDTKLSNDKIKQELRKCLTMLAPGPHAILLVLKIGRFTKEEKKTVELIQNVFGKNSNDFIIILFTRGDDLKNETIESYIEEDSEGFLKKLTADCGGRYHVFNNNDPSNHSQVSQLLTKIESMVKKNGGSYYTLEMFKEAEAAIQKEMQKIMKEKKEEIERQKKDLEKEHEKKLQEAQLKIQQERAAREKAFPNNLQNVTTKSPGLLYLLQNPSPLLQILTHPCSPVLTGSPLHCILDSKILTKSPILHPIHKTGLLGQSLQCCPLSETCSRDLFIEKFGL</sequence>
<dbReference type="Ensembl" id="ENSNBRT00000025645.1">
    <property type="protein sequence ID" value="ENSNBRP00000024992.1"/>
    <property type="gene ID" value="ENSNBRG00000019092.1"/>
</dbReference>
<dbReference type="InterPro" id="IPR045058">
    <property type="entry name" value="GIMA/IAN/Toc"/>
</dbReference>
<comment type="similarity">
    <text evidence="1">Belongs to the TRAFAC class TrmE-Era-EngA-EngB-Septin-like GTPase superfamily. AIG1/Toc34/Toc159-like paraseptin GTPase family. IAN subfamily.</text>
</comment>
<dbReference type="Proteomes" id="UP000261580">
    <property type="component" value="Unassembled WGS sequence"/>
</dbReference>
<dbReference type="Pfam" id="PF04548">
    <property type="entry name" value="AIG1"/>
    <property type="match status" value="1"/>
</dbReference>
<evidence type="ECO:0000256" key="3">
    <source>
        <dbReference type="ARBA" id="ARBA00023134"/>
    </source>
</evidence>
<evidence type="ECO:0000313" key="6">
    <source>
        <dbReference type="Ensembl" id="ENSNBRP00000024992.1"/>
    </source>
</evidence>
<dbReference type="FunFam" id="3.40.50.300:FF:000366">
    <property type="entry name" value="GTPase, IMAP family member 2"/>
    <property type="match status" value="1"/>
</dbReference>
<keyword evidence="4" id="KW-0175">Coiled coil</keyword>
<dbReference type="PANTHER" id="PTHR10903">
    <property type="entry name" value="GTPASE, IMAP FAMILY MEMBER-RELATED"/>
    <property type="match status" value="1"/>
</dbReference>
<dbReference type="InterPro" id="IPR027417">
    <property type="entry name" value="P-loop_NTPase"/>
</dbReference>
<dbReference type="SUPFAM" id="SSF52540">
    <property type="entry name" value="P-loop containing nucleoside triphosphate hydrolases"/>
    <property type="match status" value="1"/>
</dbReference>
<evidence type="ECO:0000256" key="4">
    <source>
        <dbReference type="SAM" id="Coils"/>
    </source>
</evidence>
<keyword evidence="7" id="KW-1185">Reference proteome</keyword>
<dbReference type="InterPro" id="IPR006703">
    <property type="entry name" value="G_AIG1"/>
</dbReference>
<name>A0A3Q4I427_NEOBR</name>
<accession>A0A3Q4I427</accession>
<dbReference type="AlphaFoldDB" id="A0A3Q4I427"/>
<dbReference type="Bgee" id="ENSNBRG00000019092">
    <property type="expression patterns" value="Expressed in zone of skin"/>
</dbReference>
<dbReference type="Gene3D" id="3.40.50.300">
    <property type="entry name" value="P-loop containing nucleotide triphosphate hydrolases"/>
    <property type="match status" value="1"/>
</dbReference>
<organism evidence="6 7">
    <name type="scientific">Neolamprologus brichardi</name>
    <name type="common">Fairy cichlid</name>
    <name type="synonym">Lamprologus brichardi</name>
    <dbReference type="NCBI Taxonomy" id="32507"/>
    <lineage>
        <taxon>Eukaryota</taxon>
        <taxon>Metazoa</taxon>
        <taxon>Chordata</taxon>
        <taxon>Craniata</taxon>
        <taxon>Vertebrata</taxon>
        <taxon>Euteleostomi</taxon>
        <taxon>Actinopterygii</taxon>
        <taxon>Neopterygii</taxon>
        <taxon>Teleostei</taxon>
        <taxon>Neoteleostei</taxon>
        <taxon>Acanthomorphata</taxon>
        <taxon>Ovalentaria</taxon>
        <taxon>Cichlomorphae</taxon>
        <taxon>Cichliformes</taxon>
        <taxon>Cichlidae</taxon>
        <taxon>African cichlids</taxon>
        <taxon>Pseudocrenilabrinae</taxon>
        <taxon>Lamprologini</taxon>
        <taxon>Neolamprologus</taxon>
    </lineage>
</organism>
<dbReference type="PANTHER" id="PTHR10903:SF170">
    <property type="entry name" value="GTPASE IMAP FAMILY MEMBER 7"/>
    <property type="match status" value="1"/>
</dbReference>
<dbReference type="GO" id="GO:0005525">
    <property type="term" value="F:GTP binding"/>
    <property type="evidence" value="ECO:0007669"/>
    <property type="project" value="UniProtKB-KW"/>
</dbReference>
<reference evidence="6" key="2">
    <citation type="submission" date="2025-09" db="UniProtKB">
        <authorList>
            <consortium name="Ensembl"/>
        </authorList>
    </citation>
    <scope>IDENTIFICATION</scope>
</reference>
<keyword evidence="3" id="KW-0342">GTP-binding</keyword>
<proteinExistence type="inferred from homology"/>
<evidence type="ECO:0000256" key="1">
    <source>
        <dbReference type="ARBA" id="ARBA00008535"/>
    </source>
</evidence>
<dbReference type="PROSITE" id="PS51720">
    <property type="entry name" value="G_AIG1"/>
    <property type="match status" value="1"/>
</dbReference>
<dbReference type="CDD" id="cd01852">
    <property type="entry name" value="AIG1"/>
    <property type="match status" value="1"/>
</dbReference>
<evidence type="ECO:0000256" key="2">
    <source>
        <dbReference type="ARBA" id="ARBA00022741"/>
    </source>
</evidence>
<dbReference type="OMA" id="TMMAPGP"/>
<dbReference type="STRING" id="32507.ENSNBRP00000024992"/>
<protein>
    <recommendedName>
        <fullName evidence="5">AIG1-type G domain-containing protein</fullName>
    </recommendedName>
</protein>
<feature type="domain" description="AIG1-type G" evidence="5">
    <location>
        <begin position="12"/>
        <end position="213"/>
    </location>
</feature>
<reference evidence="6" key="1">
    <citation type="submission" date="2025-08" db="UniProtKB">
        <authorList>
            <consortium name="Ensembl"/>
        </authorList>
    </citation>
    <scope>IDENTIFICATION</scope>
</reference>
<feature type="coiled-coil region" evidence="4">
    <location>
        <begin position="206"/>
        <end position="259"/>
    </location>
</feature>
<evidence type="ECO:0000313" key="7">
    <source>
        <dbReference type="Proteomes" id="UP000261580"/>
    </source>
</evidence>
<evidence type="ECO:0000259" key="5">
    <source>
        <dbReference type="PROSITE" id="PS51720"/>
    </source>
</evidence>
<dbReference type="GeneTree" id="ENSGT01120000271858"/>
<keyword evidence="2" id="KW-0547">Nucleotide-binding</keyword>